<dbReference type="Proteomes" id="UP000663832">
    <property type="component" value="Unassembled WGS sequence"/>
</dbReference>
<dbReference type="Proteomes" id="UP000663877">
    <property type="component" value="Unassembled WGS sequence"/>
</dbReference>
<sequence length="26" mass="3094">MATSLAFNSYENDDHTRLLDNYRYLA</sequence>
<dbReference type="EMBL" id="CAJNOM010001789">
    <property type="protein sequence ID" value="CAF1619046.1"/>
    <property type="molecule type" value="Genomic_DNA"/>
</dbReference>
<reference evidence="1" key="1">
    <citation type="submission" date="2021-02" db="EMBL/GenBank/DDBJ databases">
        <authorList>
            <person name="Nowell W R."/>
        </authorList>
    </citation>
    <scope>NUCLEOTIDE SEQUENCE</scope>
</reference>
<dbReference type="AlphaFoldDB" id="A0A815M0H1"/>
<evidence type="ECO:0000313" key="4">
    <source>
        <dbReference type="Proteomes" id="UP000663877"/>
    </source>
</evidence>
<feature type="non-terminal residue" evidence="1">
    <location>
        <position position="1"/>
    </location>
</feature>
<keyword evidence="3" id="KW-1185">Reference proteome</keyword>
<name>A0A815M0H1_9BILA</name>
<protein>
    <submittedName>
        <fullName evidence="1">Uncharacterized protein</fullName>
    </submittedName>
</protein>
<evidence type="ECO:0000313" key="1">
    <source>
        <dbReference type="EMBL" id="CAF1415794.1"/>
    </source>
</evidence>
<gene>
    <name evidence="1" type="ORF">BJG266_LOCUS38479</name>
    <name evidence="2" type="ORF">QVE165_LOCUS55350</name>
</gene>
<dbReference type="EMBL" id="CAJNOI010001466">
    <property type="protein sequence ID" value="CAF1415794.1"/>
    <property type="molecule type" value="Genomic_DNA"/>
</dbReference>
<evidence type="ECO:0000313" key="3">
    <source>
        <dbReference type="Proteomes" id="UP000663832"/>
    </source>
</evidence>
<comment type="caution">
    <text evidence="1">The sequence shown here is derived from an EMBL/GenBank/DDBJ whole genome shotgun (WGS) entry which is preliminary data.</text>
</comment>
<feature type="non-terminal residue" evidence="1">
    <location>
        <position position="26"/>
    </location>
</feature>
<accession>A0A815M0H1</accession>
<proteinExistence type="predicted"/>
<organism evidence="1 4">
    <name type="scientific">Adineta steineri</name>
    <dbReference type="NCBI Taxonomy" id="433720"/>
    <lineage>
        <taxon>Eukaryota</taxon>
        <taxon>Metazoa</taxon>
        <taxon>Spiralia</taxon>
        <taxon>Gnathifera</taxon>
        <taxon>Rotifera</taxon>
        <taxon>Eurotatoria</taxon>
        <taxon>Bdelloidea</taxon>
        <taxon>Adinetida</taxon>
        <taxon>Adinetidae</taxon>
        <taxon>Adineta</taxon>
    </lineage>
</organism>
<evidence type="ECO:0000313" key="2">
    <source>
        <dbReference type="EMBL" id="CAF1619046.1"/>
    </source>
</evidence>